<organism evidence="2 3">
    <name type="scientific">Trichinella pseudospiralis</name>
    <name type="common">Parasitic roundworm</name>
    <dbReference type="NCBI Taxonomy" id="6337"/>
    <lineage>
        <taxon>Eukaryota</taxon>
        <taxon>Metazoa</taxon>
        <taxon>Ecdysozoa</taxon>
        <taxon>Nematoda</taxon>
        <taxon>Enoplea</taxon>
        <taxon>Dorylaimia</taxon>
        <taxon>Trichinellida</taxon>
        <taxon>Trichinellidae</taxon>
        <taxon>Trichinella</taxon>
    </lineage>
</organism>
<proteinExistence type="predicted"/>
<feature type="compositionally biased region" description="Basic and acidic residues" evidence="1">
    <location>
        <begin position="1"/>
        <end position="11"/>
    </location>
</feature>
<evidence type="ECO:0000313" key="2">
    <source>
        <dbReference type="EMBL" id="KRX82874.1"/>
    </source>
</evidence>
<feature type="compositionally biased region" description="Gly residues" evidence="1">
    <location>
        <begin position="50"/>
        <end position="67"/>
    </location>
</feature>
<comment type="caution">
    <text evidence="2">The sequence shown here is derived from an EMBL/GenBank/DDBJ whole genome shotgun (WGS) entry which is preliminary data.</text>
</comment>
<dbReference type="Proteomes" id="UP000054815">
    <property type="component" value="Unassembled WGS sequence"/>
</dbReference>
<feature type="compositionally biased region" description="Basic and acidic residues" evidence="1">
    <location>
        <begin position="89"/>
        <end position="100"/>
    </location>
</feature>
<dbReference type="AlphaFoldDB" id="A0A0V0X4B9"/>
<name>A0A0V0X4B9_TRIPS</name>
<evidence type="ECO:0000313" key="3">
    <source>
        <dbReference type="Proteomes" id="UP000054815"/>
    </source>
</evidence>
<reference evidence="2 3" key="1">
    <citation type="submission" date="2015-01" db="EMBL/GenBank/DDBJ databases">
        <title>Evolution of Trichinella species and genotypes.</title>
        <authorList>
            <person name="Korhonen P.K."/>
            <person name="Edoardo P."/>
            <person name="Giuseppe L.R."/>
            <person name="Gasser R.B."/>
        </authorList>
    </citation>
    <scope>NUCLEOTIDE SEQUENCE [LARGE SCALE GENOMIC DNA]</scope>
    <source>
        <strain evidence="2">ISS141</strain>
    </source>
</reference>
<feature type="region of interest" description="Disordered" evidence="1">
    <location>
        <begin position="1"/>
        <end position="137"/>
    </location>
</feature>
<evidence type="ECO:0000256" key="1">
    <source>
        <dbReference type="SAM" id="MobiDB-lite"/>
    </source>
</evidence>
<sequence length="137" mass="14856">MPFKFGDKKGYYDANEAGGNSRAPAFGSGDGGYYGNTGPHDYDNNMNQNYGGGAPGAFGGNPMGGRNFGNRQYPADCYGMNRRNSGSSDSDHSDRGEGYRRGSSKNRNRGGFGISPRRHSGDRHSSSDEGKRSRRFY</sequence>
<accession>A0A0V0X4B9</accession>
<dbReference type="EMBL" id="JYDU01000746">
    <property type="protein sequence ID" value="KRX82874.1"/>
    <property type="molecule type" value="Genomic_DNA"/>
</dbReference>
<protein>
    <submittedName>
        <fullName evidence="2">Uncharacterized protein</fullName>
    </submittedName>
</protein>
<gene>
    <name evidence="2" type="ORF">T4E_3941</name>
</gene>
<feature type="compositionally biased region" description="Basic and acidic residues" evidence="1">
    <location>
        <begin position="122"/>
        <end position="131"/>
    </location>
</feature>